<evidence type="ECO:0000313" key="1">
    <source>
        <dbReference type="EMBL" id="KAG0417175.1"/>
    </source>
</evidence>
<gene>
    <name evidence="1" type="ORF">HPB47_005831</name>
</gene>
<comment type="caution">
    <text evidence="1">The sequence shown here is derived from an EMBL/GenBank/DDBJ whole genome shotgun (WGS) entry which is preliminary data.</text>
</comment>
<dbReference type="Proteomes" id="UP000805193">
    <property type="component" value="Unassembled WGS sequence"/>
</dbReference>
<reference evidence="1 2" key="1">
    <citation type="journal article" date="2020" name="Cell">
        <title>Large-Scale Comparative Analyses of Tick Genomes Elucidate Their Genetic Diversity and Vector Capacities.</title>
        <authorList>
            <consortium name="Tick Genome and Microbiome Consortium (TIGMIC)"/>
            <person name="Jia N."/>
            <person name="Wang J."/>
            <person name="Shi W."/>
            <person name="Du L."/>
            <person name="Sun Y."/>
            <person name="Zhan W."/>
            <person name="Jiang J.F."/>
            <person name="Wang Q."/>
            <person name="Zhang B."/>
            <person name="Ji P."/>
            <person name="Bell-Sakyi L."/>
            <person name="Cui X.M."/>
            <person name="Yuan T.T."/>
            <person name="Jiang B.G."/>
            <person name="Yang W.F."/>
            <person name="Lam T.T."/>
            <person name="Chang Q.C."/>
            <person name="Ding S.J."/>
            <person name="Wang X.J."/>
            <person name="Zhu J.G."/>
            <person name="Ruan X.D."/>
            <person name="Zhao L."/>
            <person name="Wei J.T."/>
            <person name="Ye R.Z."/>
            <person name="Que T.C."/>
            <person name="Du C.H."/>
            <person name="Zhou Y.H."/>
            <person name="Cheng J.X."/>
            <person name="Dai P.F."/>
            <person name="Guo W.B."/>
            <person name="Han X.H."/>
            <person name="Huang E.J."/>
            <person name="Li L.F."/>
            <person name="Wei W."/>
            <person name="Gao Y.C."/>
            <person name="Liu J.Z."/>
            <person name="Shao H.Z."/>
            <person name="Wang X."/>
            <person name="Wang C.C."/>
            <person name="Yang T.C."/>
            <person name="Huo Q.B."/>
            <person name="Li W."/>
            <person name="Chen H.Y."/>
            <person name="Chen S.E."/>
            <person name="Zhou L.G."/>
            <person name="Ni X.B."/>
            <person name="Tian J.H."/>
            <person name="Sheng Y."/>
            <person name="Liu T."/>
            <person name="Pan Y.S."/>
            <person name="Xia L.Y."/>
            <person name="Li J."/>
            <person name="Zhao F."/>
            <person name="Cao W.C."/>
        </authorList>
    </citation>
    <scope>NUCLEOTIDE SEQUENCE [LARGE SCALE GENOMIC DNA]</scope>
    <source>
        <strain evidence="1">Iper-2018</strain>
    </source>
</reference>
<evidence type="ECO:0000313" key="2">
    <source>
        <dbReference type="Proteomes" id="UP000805193"/>
    </source>
</evidence>
<dbReference type="EMBL" id="JABSTQ010010876">
    <property type="protein sequence ID" value="KAG0417175.1"/>
    <property type="molecule type" value="Genomic_DNA"/>
</dbReference>
<keyword evidence="2" id="KW-1185">Reference proteome</keyword>
<organism evidence="1 2">
    <name type="scientific">Ixodes persulcatus</name>
    <name type="common">Taiga tick</name>
    <dbReference type="NCBI Taxonomy" id="34615"/>
    <lineage>
        <taxon>Eukaryota</taxon>
        <taxon>Metazoa</taxon>
        <taxon>Ecdysozoa</taxon>
        <taxon>Arthropoda</taxon>
        <taxon>Chelicerata</taxon>
        <taxon>Arachnida</taxon>
        <taxon>Acari</taxon>
        <taxon>Parasitiformes</taxon>
        <taxon>Ixodida</taxon>
        <taxon>Ixodoidea</taxon>
        <taxon>Ixodidae</taxon>
        <taxon>Ixodinae</taxon>
        <taxon>Ixodes</taxon>
    </lineage>
</organism>
<protein>
    <submittedName>
        <fullName evidence="1">Uncharacterized protein</fullName>
    </submittedName>
</protein>
<accession>A0AC60PBW7</accession>
<name>A0AC60PBW7_IXOPE</name>
<sequence>MSDSRFSLQNDTALPTRVGNSVEHDTNPDLTWYRGNPAASWENSLETLGSDHCILVTTLTFARARSTPNRGPRITTPGMDKITYAMLRNLPETYLDSLLQHINEAWDAGILPQEWKEALVISIPKPDKTPDNITNLRPISLTSCTDDHIIIHEHAQHQRLITSQQGRQILAREQYDTSRLPPLPTQPTLGLAPTDNRFPHSTEQVS</sequence>
<proteinExistence type="predicted"/>